<proteinExistence type="predicted"/>
<accession>V6KEX2</accession>
<dbReference type="EMBL" id="AWQX01000158">
    <property type="protein sequence ID" value="EST30680.1"/>
    <property type="molecule type" value="Genomic_DNA"/>
</dbReference>
<keyword evidence="2" id="KW-1185">Reference proteome</keyword>
<dbReference type="STRING" id="1352936.M878_18355"/>
<dbReference type="AlphaFoldDB" id="V6KEX2"/>
<organism evidence="1 2">
    <name type="scientific">Streptomyces roseochromogenus subsp. oscitans DS 12.976</name>
    <dbReference type="NCBI Taxonomy" id="1352936"/>
    <lineage>
        <taxon>Bacteria</taxon>
        <taxon>Bacillati</taxon>
        <taxon>Actinomycetota</taxon>
        <taxon>Actinomycetes</taxon>
        <taxon>Kitasatosporales</taxon>
        <taxon>Streptomycetaceae</taxon>
        <taxon>Streptomyces</taxon>
    </lineage>
</organism>
<dbReference type="Proteomes" id="UP000017984">
    <property type="component" value="Chromosome"/>
</dbReference>
<gene>
    <name evidence="1" type="ORF">M878_18355</name>
</gene>
<comment type="caution">
    <text evidence="1">The sequence shown here is derived from an EMBL/GenBank/DDBJ whole genome shotgun (WGS) entry which is preliminary data.</text>
</comment>
<evidence type="ECO:0000313" key="1">
    <source>
        <dbReference type="EMBL" id="EST30680.1"/>
    </source>
</evidence>
<dbReference type="HOGENOM" id="CLU_1776457_0_0_11"/>
<dbReference type="PATRIC" id="fig|1352936.5.peg.3854"/>
<protein>
    <submittedName>
        <fullName evidence="1">Uncharacterized protein</fullName>
    </submittedName>
</protein>
<sequence length="146" mass="16034">MADAVVPVSLALKGEQYANELWRYKNAAGPQQQYFRMGLAAVLWRFPAMHEKCIRAHCAVSSFDIVTTVPSTSGRTTHPLRALVAEMAEVTRGRHRDLLAPTPEAVHLGRAASSRRYASAALRGENVLLIDDTGQPATTRSPQQPR</sequence>
<reference evidence="1 2" key="1">
    <citation type="journal article" date="2014" name="Genome Announc.">
        <title>Draft Genome Sequence of Streptomyces roseochromogenes subsp. oscitans DS 12.976, Producer of the Aminocoumarin Antibiotic Clorobiocin.</title>
        <authorList>
            <person name="Ruckert C."/>
            <person name="Kalinowski J."/>
            <person name="Heide L."/>
            <person name="Apel A.K."/>
        </authorList>
    </citation>
    <scope>NUCLEOTIDE SEQUENCE [LARGE SCALE GENOMIC DNA]</scope>
    <source>
        <strain evidence="1 2">DS 12.976</strain>
    </source>
</reference>
<evidence type="ECO:0000313" key="2">
    <source>
        <dbReference type="Proteomes" id="UP000017984"/>
    </source>
</evidence>
<name>V6KEX2_STRRC</name>